<keyword evidence="2" id="KW-1185">Reference proteome</keyword>
<evidence type="ECO:0008006" key="3">
    <source>
        <dbReference type="Google" id="ProtNLM"/>
    </source>
</evidence>
<protein>
    <recommendedName>
        <fullName evidence="3">Ubiquitin-activating enzyme E1 FCCH domain-containing protein</fullName>
    </recommendedName>
</protein>
<dbReference type="EMBL" id="VLTJ01000005">
    <property type="protein sequence ID" value="TSH98339.1"/>
    <property type="molecule type" value="Genomic_DNA"/>
</dbReference>
<dbReference type="OrthoDB" id="7232339at2"/>
<accession>A0A556AZH9</accession>
<dbReference type="RefSeq" id="WP_143946654.1">
    <property type="nucleotide sequence ID" value="NZ_BAABMB010000004.1"/>
</dbReference>
<evidence type="ECO:0000313" key="1">
    <source>
        <dbReference type="EMBL" id="TSH98339.1"/>
    </source>
</evidence>
<dbReference type="AlphaFoldDB" id="A0A556AZH9"/>
<dbReference type="InterPro" id="IPR023366">
    <property type="entry name" value="ATP_synth_asu-like_sf"/>
</dbReference>
<gene>
    <name evidence="1" type="ORF">FOZ76_03025</name>
</gene>
<reference evidence="1 2" key="1">
    <citation type="submission" date="2019-07" db="EMBL/GenBank/DDBJ databases">
        <title>Qingshengfaniella alkalisoli gen. nov., sp. nov., isolated from saline soil.</title>
        <authorList>
            <person name="Xu L."/>
            <person name="Huang X.-X."/>
            <person name="Sun J.-Q."/>
        </authorList>
    </citation>
    <scope>NUCLEOTIDE SEQUENCE [LARGE SCALE GENOMIC DNA]</scope>
    <source>
        <strain evidence="1 2">DSM 27279</strain>
    </source>
</reference>
<organism evidence="1 2">
    <name type="scientific">Verticiella sediminum</name>
    <dbReference type="NCBI Taxonomy" id="1247510"/>
    <lineage>
        <taxon>Bacteria</taxon>
        <taxon>Pseudomonadati</taxon>
        <taxon>Pseudomonadota</taxon>
        <taxon>Betaproteobacteria</taxon>
        <taxon>Burkholderiales</taxon>
        <taxon>Alcaligenaceae</taxon>
        <taxon>Verticiella</taxon>
    </lineage>
</organism>
<comment type="caution">
    <text evidence="1">The sequence shown here is derived from an EMBL/GenBank/DDBJ whole genome shotgun (WGS) entry which is preliminary data.</text>
</comment>
<sequence length="463" mass="49459">MDVRAAIYHNATFYSRFNRITSTFCDRFIESGVYSHDNDYTVIQGIYQPRDIPVEGEPLIGFNENSRRARVRNFRIDAGECAEAAVASWFWASDCSVEDGVVYARNLTSDLIKFAPGLGQSCSRNAIRRVEVDQATPGRLLVFGYGTQVSDNADNVAEDLTFTGPQAQPDAVRMASGQRPVARGIVSERGGYVVTQGAVEPQLERIVARSERHMIQTRSRTVTITGVSPDGSGGVRMTAADHLLRSGDRVRISGVFGVPVNGSWIVASMDSDQFDLVGSVFSGSYESGGTMRWEATGQFLDMRDLSAIDLARVGVKVGPPGSVTSTNPNNVVASTVVPIDTLVAGDEIDVRTSCLASGTAGAKTVTVLLNGTAVATLAYTSAETGNGAIDVKIYTSSATGGKYITGTVRKGSNVSSLRSVHSINTQAEPLRIDVVAYVSSSPDVLYPDGTVIRANRWGSLLDS</sequence>
<evidence type="ECO:0000313" key="2">
    <source>
        <dbReference type="Proteomes" id="UP000318405"/>
    </source>
</evidence>
<dbReference type="Gene3D" id="2.40.30.20">
    <property type="match status" value="1"/>
</dbReference>
<dbReference type="Proteomes" id="UP000318405">
    <property type="component" value="Unassembled WGS sequence"/>
</dbReference>
<proteinExistence type="predicted"/>
<name>A0A556AZH9_9BURK</name>